<gene>
    <name evidence="1" type="ORF">BD310DRAFT_933709</name>
</gene>
<sequence length="76" mass="8669">MPHDTHSGHIVECYDVSGLRYAILLHPLECDGVQPYEDIRKMRRRQGAENMRAPCTAQIDCRFPMGASDTKSHIEI</sequence>
<evidence type="ECO:0000313" key="2">
    <source>
        <dbReference type="Proteomes" id="UP000292082"/>
    </source>
</evidence>
<dbReference type="Proteomes" id="UP000292082">
    <property type="component" value="Unassembled WGS sequence"/>
</dbReference>
<evidence type="ECO:0000313" key="1">
    <source>
        <dbReference type="EMBL" id="TBU55477.1"/>
    </source>
</evidence>
<dbReference type="AlphaFoldDB" id="A0A4Q9PML0"/>
<dbReference type="EMBL" id="ML145168">
    <property type="protein sequence ID" value="TBU55477.1"/>
    <property type="molecule type" value="Genomic_DNA"/>
</dbReference>
<reference evidence="1 2" key="1">
    <citation type="submission" date="2019-01" db="EMBL/GenBank/DDBJ databases">
        <title>Draft genome sequences of three monokaryotic isolates of the white-rot basidiomycete fungus Dichomitus squalens.</title>
        <authorList>
            <consortium name="DOE Joint Genome Institute"/>
            <person name="Lopez S.C."/>
            <person name="Andreopoulos B."/>
            <person name="Pangilinan J."/>
            <person name="Lipzen A."/>
            <person name="Riley R."/>
            <person name="Ahrendt S."/>
            <person name="Ng V."/>
            <person name="Barry K."/>
            <person name="Daum C."/>
            <person name="Grigoriev I.V."/>
            <person name="Hilden K.S."/>
            <person name="Makela M.R."/>
            <person name="de Vries R.P."/>
        </authorList>
    </citation>
    <scope>NUCLEOTIDE SEQUENCE [LARGE SCALE GENOMIC DNA]</scope>
    <source>
        <strain evidence="1 2">CBS 464.89</strain>
    </source>
</reference>
<organism evidence="1 2">
    <name type="scientific">Dichomitus squalens</name>
    <dbReference type="NCBI Taxonomy" id="114155"/>
    <lineage>
        <taxon>Eukaryota</taxon>
        <taxon>Fungi</taxon>
        <taxon>Dikarya</taxon>
        <taxon>Basidiomycota</taxon>
        <taxon>Agaricomycotina</taxon>
        <taxon>Agaricomycetes</taxon>
        <taxon>Polyporales</taxon>
        <taxon>Polyporaceae</taxon>
        <taxon>Dichomitus</taxon>
    </lineage>
</organism>
<accession>A0A4Q9PML0</accession>
<name>A0A4Q9PML0_9APHY</name>
<proteinExistence type="predicted"/>
<keyword evidence="2" id="KW-1185">Reference proteome</keyword>
<protein>
    <submittedName>
        <fullName evidence="1">Uncharacterized protein</fullName>
    </submittedName>
</protein>